<dbReference type="AlphaFoldDB" id="A0A1X7VGR4"/>
<keyword evidence="1" id="KW-0732">Signal</keyword>
<evidence type="ECO:0000256" key="1">
    <source>
        <dbReference type="SAM" id="SignalP"/>
    </source>
</evidence>
<evidence type="ECO:0000313" key="2">
    <source>
        <dbReference type="EnsemblMetazoa" id="Aqu2.1.38969_001"/>
    </source>
</evidence>
<feature type="signal peptide" evidence="1">
    <location>
        <begin position="1"/>
        <end position="15"/>
    </location>
</feature>
<protein>
    <submittedName>
        <fullName evidence="2">Uncharacterized protein</fullName>
    </submittedName>
</protein>
<organism evidence="2">
    <name type="scientific">Amphimedon queenslandica</name>
    <name type="common">Sponge</name>
    <dbReference type="NCBI Taxonomy" id="400682"/>
    <lineage>
        <taxon>Eukaryota</taxon>
        <taxon>Metazoa</taxon>
        <taxon>Porifera</taxon>
        <taxon>Demospongiae</taxon>
        <taxon>Heteroscleromorpha</taxon>
        <taxon>Haplosclerida</taxon>
        <taxon>Niphatidae</taxon>
        <taxon>Amphimedon</taxon>
    </lineage>
</organism>
<dbReference type="InParanoid" id="A0A1X7VGR4"/>
<feature type="chain" id="PRO_5013141074" evidence="1">
    <location>
        <begin position="16"/>
        <end position="68"/>
    </location>
</feature>
<proteinExistence type="predicted"/>
<sequence>MILLVVLRDVLLLRAQISMRLKTIQQLVLPCKLHLYVQAQCILNMLKYLKMVLACTVQENQYLSGHWL</sequence>
<dbReference type="EnsemblMetazoa" id="Aqu2.1.38969_001">
    <property type="protein sequence ID" value="Aqu2.1.38969_001"/>
    <property type="gene ID" value="Aqu2.1.38969"/>
</dbReference>
<reference evidence="2" key="1">
    <citation type="submission" date="2017-05" db="UniProtKB">
        <authorList>
            <consortium name="EnsemblMetazoa"/>
        </authorList>
    </citation>
    <scope>IDENTIFICATION</scope>
</reference>
<accession>A0A1X7VGR4</accession>
<name>A0A1X7VGR4_AMPQE</name>